<evidence type="ECO:0000256" key="3">
    <source>
        <dbReference type="ARBA" id="ARBA00023288"/>
    </source>
</evidence>
<organism evidence="4">
    <name type="scientific">marine sediment metagenome</name>
    <dbReference type="NCBI Taxonomy" id="412755"/>
    <lineage>
        <taxon>unclassified sequences</taxon>
        <taxon>metagenomes</taxon>
        <taxon>ecological metagenomes</taxon>
    </lineage>
</organism>
<dbReference type="InterPro" id="IPR004241">
    <property type="entry name" value="Atg8-like"/>
</dbReference>
<dbReference type="Pfam" id="PF02991">
    <property type="entry name" value="ATG8"/>
    <property type="match status" value="1"/>
</dbReference>
<reference evidence="4" key="1">
    <citation type="journal article" date="2014" name="Front. Microbiol.">
        <title>High frequency of phylogenetically diverse reductive dehalogenase-homologous genes in deep subseafloor sedimentary metagenomes.</title>
        <authorList>
            <person name="Kawai M."/>
            <person name="Futagami T."/>
            <person name="Toyoda A."/>
            <person name="Takaki Y."/>
            <person name="Nishi S."/>
            <person name="Hori S."/>
            <person name="Arai W."/>
            <person name="Tsubouchi T."/>
            <person name="Morono Y."/>
            <person name="Uchiyama I."/>
            <person name="Ito T."/>
            <person name="Fujiyama A."/>
            <person name="Inagaki F."/>
            <person name="Takami H."/>
        </authorList>
    </citation>
    <scope>NUCLEOTIDE SEQUENCE</scope>
    <source>
        <strain evidence="4">Expedition CK06-06</strain>
    </source>
</reference>
<dbReference type="AlphaFoldDB" id="X0YZJ7"/>
<dbReference type="InterPro" id="IPR029071">
    <property type="entry name" value="Ubiquitin-like_domsf"/>
</dbReference>
<dbReference type="Gene3D" id="3.10.20.90">
    <property type="entry name" value="Phosphatidylinositol 3-kinase Catalytic Subunit, Chain A, domain 1"/>
    <property type="match status" value="1"/>
</dbReference>
<evidence type="ECO:0000256" key="2">
    <source>
        <dbReference type="ARBA" id="ARBA00023136"/>
    </source>
</evidence>
<dbReference type="EMBL" id="BARS01041232">
    <property type="protein sequence ID" value="GAG41881.1"/>
    <property type="molecule type" value="Genomic_DNA"/>
</dbReference>
<comment type="subcellular location">
    <subcellularLocation>
        <location evidence="1">Membrane</location>
    </subcellularLocation>
</comment>
<sequence>MEKIFNSLYPKHEKSKFSFKNNYIFDKRFAESNRIRYRYPDRMPIICQRVGTNIPKIDKSKYLVPSDLTFGQFMYVIRKRINLEPEMGLYMFVGEGSCIPNNTSLIGRVYDDFRDKDGFLYINYSGENTFG</sequence>
<dbReference type="GO" id="GO:0016020">
    <property type="term" value="C:membrane"/>
    <property type="evidence" value="ECO:0007669"/>
    <property type="project" value="UniProtKB-SubCell"/>
</dbReference>
<gene>
    <name evidence="4" type="ORF">S01H1_62738</name>
</gene>
<proteinExistence type="predicted"/>
<evidence type="ECO:0000256" key="1">
    <source>
        <dbReference type="ARBA" id="ARBA00004370"/>
    </source>
</evidence>
<accession>X0YZJ7</accession>
<keyword evidence="3" id="KW-0449">Lipoprotein</keyword>
<dbReference type="SUPFAM" id="SSF54236">
    <property type="entry name" value="Ubiquitin-like"/>
    <property type="match status" value="1"/>
</dbReference>
<comment type="caution">
    <text evidence="4">The sequence shown here is derived from an EMBL/GenBank/DDBJ whole genome shotgun (WGS) entry which is preliminary data.</text>
</comment>
<evidence type="ECO:0008006" key="5">
    <source>
        <dbReference type="Google" id="ProtNLM"/>
    </source>
</evidence>
<evidence type="ECO:0000313" key="4">
    <source>
        <dbReference type="EMBL" id="GAG41881.1"/>
    </source>
</evidence>
<name>X0YZJ7_9ZZZZ</name>
<dbReference type="PANTHER" id="PTHR10969">
    <property type="entry name" value="MICROTUBULE-ASSOCIATED PROTEINS 1A/1B LIGHT CHAIN 3-RELATED"/>
    <property type="match status" value="1"/>
</dbReference>
<protein>
    <recommendedName>
        <fullName evidence="5">Autophagy-related protein</fullName>
    </recommendedName>
</protein>
<keyword evidence="2" id="KW-0472">Membrane</keyword>